<dbReference type="RefSeq" id="WP_024739062.1">
    <property type="nucleotide sequence ID" value="NZ_QSOI01000004.1"/>
</dbReference>
<evidence type="ECO:0000256" key="1">
    <source>
        <dbReference type="ARBA" id="ARBA00000085"/>
    </source>
</evidence>
<evidence type="ECO:0000256" key="5">
    <source>
        <dbReference type="ARBA" id="ARBA00022679"/>
    </source>
</evidence>
<gene>
    <name evidence="10" type="ORF">DXD84_04815</name>
</gene>
<feature type="transmembrane region" description="Helical" evidence="8">
    <location>
        <begin position="12"/>
        <end position="33"/>
    </location>
</feature>
<proteinExistence type="predicted"/>
<organism evidence="10 11">
    <name type="scientific">Dorea formicigenerans</name>
    <dbReference type="NCBI Taxonomy" id="39486"/>
    <lineage>
        <taxon>Bacteria</taxon>
        <taxon>Bacillati</taxon>
        <taxon>Bacillota</taxon>
        <taxon>Clostridia</taxon>
        <taxon>Lachnospirales</taxon>
        <taxon>Lachnospiraceae</taxon>
        <taxon>Dorea</taxon>
    </lineage>
</organism>
<dbReference type="Proteomes" id="UP000260664">
    <property type="component" value="Unassembled WGS sequence"/>
</dbReference>
<evidence type="ECO:0000313" key="11">
    <source>
        <dbReference type="Proteomes" id="UP000260664"/>
    </source>
</evidence>
<accession>A0A3E4F7Y5</accession>
<keyword evidence="8" id="KW-1133">Transmembrane helix</keyword>
<evidence type="ECO:0000313" key="10">
    <source>
        <dbReference type="EMBL" id="RGI85400.1"/>
    </source>
</evidence>
<evidence type="ECO:0000256" key="7">
    <source>
        <dbReference type="ARBA" id="ARBA00023012"/>
    </source>
</evidence>
<dbReference type="InterPro" id="IPR036097">
    <property type="entry name" value="HisK_dim/P_sf"/>
</dbReference>
<name>A0A3E4F7Y5_9FIRM</name>
<dbReference type="CDD" id="cd00082">
    <property type="entry name" value="HisKA"/>
    <property type="match status" value="1"/>
</dbReference>
<evidence type="ECO:0000256" key="2">
    <source>
        <dbReference type="ARBA" id="ARBA00004370"/>
    </source>
</evidence>
<dbReference type="Gene3D" id="1.10.287.130">
    <property type="match status" value="1"/>
</dbReference>
<dbReference type="InterPro" id="IPR050351">
    <property type="entry name" value="BphY/WalK/GraS-like"/>
</dbReference>
<dbReference type="GO" id="GO:0016036">
    <property type="term" value="P:cellular response to phosphate starvation"/>
    <property type="evidence" value="ECO:0007669"/>
    <property type="project" value="TreeGrafter"/>
</dbReference>
<dbReference type="InterPro" id="IPR005467">
    <property type="entry name" value="His_kinase_dom"/>
</dbReference>
<sequence length="432" mass="49236">MLKRLQNNLRIFLIMIFMVVISLILCFFFWTTWQDQQIADIAYIQRMASLLIYQLEADPESPDELLSNYEQEMNVYSILKDKEGHILFQSKPDTRTDLDTLIRIAEKSIEIQYPEEQTTISSITAQGGYGKITGNDHDSYYVIPSNIHTKAGNIYSLVLFYEPSSISSLLLQQLPAYATIWLLAFILILLASRFLLHRAFEPTEQVLQSHKDFIAAASHELKSPLAVIMANIESIQNSEIKEPQTQNSLKVIDAECIRMSRLVRDMLLLASSDADKWTIHTQEVNIDTLLIMLYEAYEPICRKKSIHLDLNLDVESYPQIYTDQERVFQVLSIFLDNAVSYSKENSNIEILTSQTSKEFTFLVVDHGCGIAEKDKPFIFDRFYCADKSRTNKAHFGLGLSIAKELAKMLSGKIGFSDTSGGGTTFFLTLPIK</sequence>
<dbReference type="EC" id="2.7.13.3" evidence="3"/>
<feature type="transmembrane region" description="Helical" evidence="8">
    <location>
        <begin position="174"/>
        <end position="196"/>
    </location>
</feature>
<dbReference type="Gene3D" id="3.30.565.10">
    <property type="entry name" value="Histidine kinase-like ATPase, C-terminal domain"/>
    <property type="match status" value="1"/>
</dbReference>
<dbReference type="Pfam" id="PF00512">
    <property type="entry name" value="HisKA"/>
    <property type="match status" value="1"/>
</dbReference>
<dbReference type="GO" id="GO:0000155">
    <property type="term" value="F:phosphorelay sensor kinase activity"/>
    <property type="evidence" value="ECO:0007669"/>
    <property type="project" value="InterPro"/>
</dbReference>
<dbReference type="PRINTS" id="PR00344">
    <property type="entry name" value="BCTRLSENSOR"/>
</dbReference>
<dbReference type="GO" id="GO:0005886">
    <property type="term" value="C:plasma membrane"/>
    <property type="evidence" value="ECO:0007669"/>
    <property type="project" value="TreeGrafter"/>
</dbReference>
<dbReference type="EMBL" id="QSOI01000004">
    <property type="protein sequence ID" value="RGI85400.1"/>
    <property type="molecule type" value="Genomic_DNA"/>
</dbReference>
<dbReference type="AlphaFoldDB" id="A0A3E4F7Y5"/>
<reference evidence="10 11" key="1">
    <citation type="submission" date="2018-08" db="EMBL/GenBank/DDBJ databases">
        <title>A genome reference for cultivated species of the human gut microbiota.</title>
        <authorList>
            <person name="Zou Y."/>
            <person name="Xue W."/>
            <person name="Luo G."/>
        </authorList>
    </citation>
    <scope>NUCLEOTIDE SEQUENCE [LARGE SCALE GENOMIC DNA]</scope>
    <source>
        <strain evidence="10 11">TM09-19AC</strain>
    </source>
</reference>
<dbReference type="SMART" id="SM00388">
    <property type="entry name" value="HisKA"/>
    <property type="match status" value="1"/>
</dbReference>
<dbReference type="InterPro" id="IPR036890">
    <property type="entry name" value="HATPase_C_sf"/>
</dbReference>
<comment type="catalytic activity">
    <reaction evidence="1">
        <text>ATP + protein L-histidine = ADP + protein N-phospho-L-histidine.</text>
        <dbReference type="EC" id="2.7.13.3"/>
    </reaction>
</comment>
<keyword evidence="8" id="KW-0472">Membrane</keyword>
<keyword evidence="7" id="KW-0902">Two-component regulatory system</keyword>
<dbReference type="InterPro" id="IPR003594">
    <property type="entry name" value="HATPase_dom"/>
</dbReference>
<keyword evidence="8" id="KW-0812">Transmembrane</keyword>
<dbReference type="PANTHER" id="PTHR45453">
    <property type="entry name" value="PHOSPHATE REGULON SENSOR PROTEIN PHOR"/>
    <property type="match status" value="1"/>
</dbReference>
<dbReference type="SUPFAM" id="SSF55874">
    <property type="entry name" value="ATPase domain of HSP90 chaperone/DNA topoisomerase II/histidine kinase"/>
    <property type="match status" value="1"/>
</dbReference>
<dbReference type="PANTHER" id="PTHR45453:SF1">
    <property type="entry name" value="PHOSPHATE REGULON SENSOR PROTEIN PHOR"/>
    <property type="match status" value="1"/>
</dbReference>
<evidence type="ECO:0000256" key="4">
    <source>
        <dbReference type="ARBA" id="ARBA00022553"/>
    </source>
</evidence>
<dbReference type="InterPro" id="IPR004358">
    <property type="entry name" value="Sig_transdc_His_kin-like_C"/>
</dbReference>
<dbReference type="Pfam" id="PF02518">
    <property type="entry name" value="HATPase_c"/>
    <property type="match status" value="1"/>
</dbReference>
<comment type="subcellular location">
    <subcellularLocation>
        <location evidence="2">Membrane</location>
    </subcellularLocation>
</comment>
<evidence type="ECO:0000256" key="3">
    <source>
        <dbReference type="ARBA" id="ARBA00012438"/>
    </source>
</evidence>
<dbReference type="SUPFAM" id="SSF47384">
    <property type="entry name" value="Homodimeric domain of signal transducing histidine kinase"/>
    <property type="match status" value="1"/>
</dbReference>
<protein>
    <recommendedName>
        <fullName evidence="3">histidine kinase</fullName>
        <ecNumber evidence="3">2.7.13.3</ecNumber>
    </recommendedName>
</protein>
<dbReference type="PROSITE" id="PS50109">
    <property type="entry name" value="HIS_KIN"/>
    <property type="match status" value="1"/>
</dbReference>
<keyword evidence="4" id="KW-0597">Phosphoprotein</keyword>
<evidence type="ECO:0000259" key="9">
    <source>
        <dbReference type="PROSITE" id="PS50109"/>
    </source>
</evidence>
<evidence type="ECO:0000256" key="6">
    <source>
        <dbReference type="ARBA" id="ARBA00022777"/>
    </source>
</evidence>
<dbReference type="SMART" id="SM00387">
    <property type="entry name" value="HATPase_c"/>
    <property type="match status" value="1"/>
</dbReference>
<keyword evidence="6 10" id="KW-0418">Kinase</keyword>
<feature type="domain" description="Histidine kinase" evidence="9">
    <location>
        <begin position="216"/>
        <end position="432"/>
    </location>
</feature>
<comment type="caution">
    <text evidence="10">The sequence shown here is derived from an EMBL/GenBank/DDBJ whole genome shotgun (WGS) entry which is preliminary data.</text>
</comment>
<evidence type="ECO:0000256" key="8">
    <source>
        <dbReference type="SAM" id="Phobius"/>
    </source>
</evidence>
<dbReference type="GO" id="GO:0004721">
    <property type="term" value="F:phosphoprotein phosphatase activity"/>
    <property type="evidence" value="ECO:0007669"/>
    <property type="project" value="TreeGrafter"/>
</dbReference>
<keyword evidence="5" id="KW-0808">Transferase</keyword>
<dbReference type="InterPro" id="IPR003661">
    <property type="entry name" value="HisK_dim/P_dom"/>
</dbReference>